<dbReference type="RefSeq" id="WP_133979815.1">
    <property type="nucleotide sequence ID" value="NZ_SOCE01000001.1"/>
</dbReference>
<protein>
    <submittedName>
        <fullName evidence="3">Putative amidohydrolase</fullName>
    </submittedName>
</protein>
<dbReference type="OrthoDB" id="9811121at2"/>
<dbReference type="InterPro" id="IPR003010">
    <property type="entry name" value="C-N_Hydrolase"/>
</dbReference>
<dbReference type="SUPFAM" id="SSF56317">
    <property type="entry name" value="Carbon-nitrogen hydrolase"/>
    <property type="match status" value="1"/>
</dbReference>
<dbReference type="PROSITE" id="PS50263">
    <property type="entry name" value="CN_HYDROLASE"/>
    <property type="match status" value="1"/>
</dbReference>
<evidence type="ECO:0000313" key="4">
    <source>
        <dbReference type="Proteomes" id="UP000295151"/>
    </source>
</evidence>
<dbReference type="InterPro" id="IPR050345">
    <property type="entry name" value="Aliph_Amidase/BUP"/>
</dbReference>
<evidence type="ECO:0000256" key="1">
    <source>
        <dbReference type="ARBA" id="ARBA00022801"/>
    </source>
</evidence>
<dbReference type="Gene3D" id="3.60.110.10">
    <property type="entry name" value="Carbon-nitrogen hydrolase"/>
    <property type="match status" value="1"/>
</dbReference>
<proteinExistence type="predicted"/>
<evidence type="ECO:0000313" key="3">
    <source>
        <dbReference type="EMBL" id="TDU89796.1"/>
    </source>
</evidence>
<dbReference type="CDD" id="cd07197">
    <property type="entry name" value="nitrilase"/>
    <property type="match status" value="1"/>
</dbReference>
<organism evidence="3 4">
    <name type="scientific">Kribbella voronezhensis</name>
    <dbReference type="NCBI Taxonomy" id="2512212"/>
    <lineage>
        <taxon>Bacteria</taxon>
        <taxon>Bacillati</taxon>
        <taxon>Actinomycetota</taxon>
        <taxon>Actinomycetes</taxon>
        <taxon>Propionibacteriales</taxon>
        <taxon>Kribbellaceae</taxon>
        <taxon>Kribbella</taxon>
    </lineage>
</organism>
<name>A0A4R7TE52_9ACTN</name>
<evidence type="ECO:0000259" key="2">
    <source>
        <dbReference type="PROSITE" id="PS50263"/>
    </source>
</evidence>
<feature type="domain" description="CN hydrolase" evidence="2">
    <location>
        <begin position="4"/>
        <end position="247"/>
    </location>
</feature>
<keyword evidence="1 3" id="KW-0378">Hydrolase</keyword>
<accession>A0A4R7TE52</accession>
<reference evidence="3 4" key="1">
    <citation type="submission" date="2019-03" db="EMBL/GenBank/DDBJ databases">
        <title>Genomic Encyclopedia of Type Strains, Phase III (KMG-III): the genomes of soil and plant-associated and newly described type strains.</title>
        <authorList>
            <person name="Whitman W."/>
        </authorList>
    </citation>
    <scope>NUCLEOTIDE SEQUENCE [LARGE SCALE GENOMIC DNA]</scope>
    <source>
        <strain evidence="3 4">VKM Ac-2575</strain>
    </source>
</reference>
<dbReference type="PANTHER" id="PTHR43674:SF16">
    <property type="entry name" value="CARBON-NITROGEN FAMILY, PUTATIVE (AFU_ORTHOLOGUE AFUA_5G02350)-RELATED"/>
    <property type="match status" value="1"/>
</dbReference>
<gene>
    <name evidence="3" type="ORF">EV138_3372</name>
</gene>
<dbReference type="PANTHER" id="PTHR43674">
    <property type="entry name" value="NITRILASE C965.09-RELATED"/>
    <property type="match status" value="1"/>
</dbReference>
<dbReference type="Pfam" id="PF00795">
    <property type="entry name" value="CN_hydrolase"/>
    <property type="match status" value="1"/>
</dbReference>
<dbReference type="GO" id="GO:0016811">
    <property type="term" value="F:hydrolase activity, acting on carbon-nitrogen (but not peptide) bonds, in linear amides"/>
    <property type="evidence" value="ECO:0007669"/>
    <property type="project" value="TreeGrafter"/>
</dbReference>
<sequence length="275" mass="30574">MTGIRIAIAQPEITADARKNGAEVRRLMAQAAAGKARLVQFPEGLLSGYAKEQIADWADVDFDVVRAELEQIMALAAKLKLWVVLGSAHPLTPPNRPHNSLYVISDTGRIVDRYDKRFCSHTEITQYYSPGFEPVVFDVDGYRFGLAICVEINFPHLFSEYERLGVECLLLSAYPVDSIFEVKARAYAAINAYWVAMSLPAQTNHLMPSGLINPNGTYAALVSGTDLVIADLNRDDPDLHIPLDLARPWRAAALKGDIYRTRRVTDPRSTNRTTV</sequence>
<dbReference type="EMBL" id="SOCE01000001">
    <property type="protein sequence ID" value="TDU89796.1"/>
    <property type="molecule type" value="Genomic_DNA"/>
</dbReference>
<comment type="caution">
    <text evidence="3">The sequence shown here is derived from an EMBL/GenBank/DDBJ whole genome shotgun (WGS) entry which is preliminary data.</text>
</comment>
<dbReference type="AlphaFoldDB" id="A0A4R7TE52"/>
<dbReference type="InterPro" id="IPR036526">
    <property type="entry name" value="C-N_Hydrolase_sf"/>
</dbReference>
<keyword evidence="4" id="KW-1185">Reference proteome</keyword>
<dbReference type="Proteomes" id="UP000295151">
    <property type="component" value="Unassembled WGS sequence"/>
</dbReference>